<accession>A0A667FS69</accession>
<feature type="region of interest" description="Disordered" evidence="1">
    <location>
        <begin position="292"/>
        <end position="340"/>
    </location>
</feature>
<feature type="region of interest" description="Disordered" evidence="1">
    <location>
        <begin position="1"/>
        <end position="83"/>
    </location>
</feature>
<sequence>KGTRGTWKGLGKLRQEQRHRKRKWAVSLAPCPPHPHLIGPDVSQHQGTHQDEHGWPPVNTTTRPWRSAPPSPPPPGTHHTALGPRSASLLSVQTELLLDLVAEAQSRRLEEQRATFHIPQNPPSIAPAPLRPLEDREQLYSTILSHQVRHLPRRQDPGFLVSWPLFSFGPYPSSPPSTPWPGPGPSIPITGILHTPLASLGSLQGLPLLKSHQHSLPSTPLVPADGSPAVRASPTPRGTGAPGVAAESSGWRSNGGAKVPAPHTYLLRREPLHQPLHTPGAQSWAACPQPLLGRGTRDWKTQEKSQYPSSSSTFPRNRGGESPGNRVGWSFNSLPQYMGA</sequence>
<dbReference type="Ensembl" id="ENSLCNT00005003243.1">
    <property type="protein sequence ID" value="ENSLCNP00005002829.1"/>
    <property type="gene ID" value="ENSLCNG00005002029.1"/>
</dbReference>
<dbReference type="GO" id="GO:0050729">
    <property type="term" value="P:positive regulation of inflammatory response"/>
    <property type="evidence" value="ECO:0007669"/>
    <property type="project" value="TreeGrafter"/>
</dbReference>
<name>A0A667FS69_LYNCA</name>
<evidence type="ECO:0000313" key="2">
    <source>
        <dbReference type="Ensembl" id="ENSLCNP00005002829.1"/>
    </source>
</evidence>
<proteinExistence type="predicted"/>
<evidence type="ECO:0000313" key="3">
    <source>
        <dbReference type="Proteomes" id="UP000472241"/>
    </source>
</evidence>
<reference evidence="2" key="1">
    <citation type="submission" date="2025-08" db="UniProtKB">
        <authorList>
            <consortium name="Ensembl"/>
        </authorList>
    </citation>
    <scope>IDENTIFICATION</scope>
</reference>
<feature type="compositionally biased region" description="Pro residues" evidence="1">
    <location>
        <begin position="67"/>
        <end position="76"/>
    </location>
</feature>
<dbReference type="AlphaFoldDB" id="A0A667FS69"/>
<dbReference type="InterPro" id="IPR042888">
    <property type="entry name" value="GPSM3"/>
</dbReference>
<feature type="region of interest" description="Disordered" evidence="1">
    <location>
        <begin position="217"/>
        <end position="256"/>
    </location>
</feature>
<evidence type="ECO:0000256" key="1">
    <source>
        <dbReference type="SAM" id="MobiDB-lite"/>
    </source>
</evidence>
<dbReference type="PROSITE" id="PS50877">
    <property type="entry name" value="GOLOCO"/>
    <property type="match status" value="1"/>
</dbReference>
<dbReference type="Proteomes" id="UP000472241">
    <property type="component" value="Unplaced"/>
</dbReference>
<gene>
    <name evidence="2" type="primary">GPSM3</name>
</gene>
<feature type="compositionally biased region" description="Polar residues" evidence="1">
    <location>
        <begin position="330"/>
        <end position="340"/>
    </location>
</feature>
<keyword evidence="3" id="KW-1185">Reference proteome</keyword>
<protein>
    <recommendedName>
        <fullName evidence="4">G protein signaling modulator 3</fullName>
    </recommendedName>
</protein>
<evidence type="ECO:0008006" key="4">
    <source>
        <dbReference type="Google" id="ProtNLM"/>
    </source>
</evidence>
<feature type="compositionally biased region" description="Polar residues" evidence="1">
    <location>
        <begin position="304"/>
        <end position="315"/>
    </location>
</feature>
<dbReference type="GO" id="GO:0030695">
    <property type="term" value="F:GTPase regulator activity"/>
    <property type="evidence" value="ECO:0007669"/>
    <property type="project" value="InterPro"/>
</dbReference>
<organism evidence="2 3">
    <name type="scientific">Lynx canadensis</name>
    <name type="common">Canada lynx</name>
    <name type="synonym">Felis canadensis</name>
    <dbReference type="NCBI Taxonomy" id="61383"/>
    <lineage>
        <taxon>Eukaryota</taxon>
        <taxon>Metazoa</taxon>
        <taxon>Chordata</taxon>
        <taxon>Craniata</taxon>
        <taxon>Vertebrata</taxon>
        <taxon>Euteleostomi</taxon>
        <taxon>Mammalia</taxon>
        <taxon>Eutheria</taxon>
        <taxon>Laurasiatheria</taxon>
        <taxon>Carnivora</taxon>
        <taxon>Feliformia</taxon>
        <taxon>Felidae</taxon>
        <taxon>Felinae</taxon>
        <taxon>Lynx</taxon>
    </lineage>
</organism>
<dbReference type="InterPro" id="IPR003109">
    <property type="entry name" value="GoLoco_motif"/>
</dbReference>
<dbReference type="SMART" id="SM00390">
    <property type="entry name" value="GoLoco"/>
    <property type="match status" value="1"/>
</dbReference>
<dbReference type="PANTHER" id="PTHR47617">
    <property type="entry name" value="G-PROTEIN SIGNALING MODULATOR 3"/>
    <property type="match status" value="1"/>
</dbReference>
<reference evidence="2" key="2">
    <citation type="submission" date="2025-09" db="UniProtKB">
        <authorList>
            <consortium name="Ensembl"/>
        </authorList>
    </citation>
    <scope>IDENTIFICATION</scope>
</reference>
<dbReference type="PANTHER" id="PTHR47617:SF1">
    <property type="entry name" value="G-PROTEIN-SIGNALING MODULATOR 3"/>
    <property type="match status" value="1"/>
</dbReference>